<protein>
    <submittedName>
        <fullName evidence="1">Uncharacterized protein</fullName>
    </submittedName>
</protein>
<gene>
    <name evidence="1" type="ORF">RB636_26320</name>
</gene>
<comment type="caution">
    <text evidence="1">The sequence shown here is derived from an EMBL/GenBank/DDBJ whole genome shotgun (WGS) entry which is preliminary data.</text>
</comment>
<dbReference type="RefSeq" id="WP_331788328.1">
    <property type="nucleotide sequence ID" value="NZ_JAVFKM010000014.1"/>
</dbReference>
<proteinExistence type="predicted"/>
<name>A0ABU7WZS1_9ACTN</name>
<keyword evidence="2" id="KW-1185">Reference proteome</keyword>
<organism evidence="1 2">
    <name type="scientific">Streptomyces chrestomyceticus</name>
    <dbReference type="NCBI Taxonomy" id="68185"/>
    <lineage>
        <taxon>Bacteria</taxon>
        <taxon>Bacillati</taxon>
        <taxon>Actinomycetota</taxon>
        <taxon>Actinomycetes</taxon>
        <taxon>Kitasatosporales</taxon>
        <taxon>Streptomycetaceae</taxon>
        <taxon>Streptomyces</taxon>
    </lineage>
</organism>
<accession>A0ABU7WZS1</accession>
<evidence type="ECO:0000313" key="1">
    <source>
        <dbReference type="EMBL" id="MEF3116692.1"/>
    </source>
</evidence>
<sequence>MVPRRIVEDEAVVAERRRTRAVREHQRGPVALDDGLAALHGASADRGPVQDLVERVEERRRPPGPAALDAVRERLADSEVDVHARSGGFSVACRDILLCDGGG</sequence>
<evidence type="ECO:0000313" key="2">
    <source>
        <dbReference type="Proteomes" id="UP001348265"/>
    </source>
</evidence>
<dbReference type="EMBL" id="JAVFKM010000014">
    <property type="protein sequence ID" value="MEF3116692.1"/>
    <property type="molecule type" value="Genomic_DNA"/>
</dbReference>
<reference evidence="1 2" key="1">
    <citation type="submission" date="2023-08" db="EMBL/GenBank/DDBJ databases">
        <authorList>
            <person name="Sharma P."/>
            <person name="Verma V."/>
            <person name="Mohan M.K."/>
            <person name="Dubey A.K."/>
        </authorList>
    </citation>
    <scope>NUCLEOTIDE SEQUENCE [LARGE SCALE GENOMIC DNA]</scope>
    <source>
        <strain evidence="1 2">ADP4</strain>
    </source>
</reference>
<dbReference type="Proteomes" id="UP001348265">
    <property type="component" value="Unassembled WGS sequence"/>
</dbReference>